<protein>
    <submittedName>
        <fullName evidence="2">Uncharacterized protein</fullName>
    </submittedName>
</protein>
<comment type="caution">
    <text evidence="2">The sequence shown here is derived from an EMBL/GenBank/DDBJ whole genome shotgun (WGS) entry which is preliminary data.</text>
</comment>
<reference evidence="2" key="1">
    <citation type="submission" date="2023-10" db="EMBL/GenBank/DDBJ databases">
        <title>Genome assembly of Pristionchus species.</title>
        <authorList>
            <person name="Yoshida K."/>
            <person name="Sommer R.J."/>
        </authorList>
    </citation>
    <scope>NUCLEOTIDE SEQUENCE</scope>
    <source>
        <strain evidence="2">RS0144</strain>
    </source>
</reference>
<accession>A0AAV5S783</accession>
<evidence type="ECO:0000256" key="1">
    <source>
        <dbReference type="SAM" id="MobiDB-lite"/>
    </source>
</evidence>
<sequence>TTSSRAAAARSHWWPVGRSSRWPCRSAFRPSDRLAWARLRYDRGSSRTKKQLRRRARSAPVVGYSSRVHRTPPPPSDARDRKRRRRAAHDLAAFLV</sequence>
<evidence type="ECO:0000313" key="2">
    <source>
        <dbReference type="EMBL" id="GMS78097.1"/>
    </source>
</evidence>
<proteinExistence type="predicted"/>
<dbReference type="EMBL" id="BTSX01000001">
    <property type="protein sequence ID" value="GMS78097.1"/>
    <property type="molecule type" value="Genomic_DNA"/>
</dbReference>
<feature type="non-terminal residue" evidence="2">
    <location>
        <position position="96"/>
    </location>
</feature>
<feature type="compositionally biased region" description="Basic residues" evidence="1">
    <location>
        <begin position="46"/>
        <end position="57"/>
    </location>
</feature>
<dbReference type="Proteomes" id="UP001432027">
    <property type="component" value="Unassembled WGS sequence"/>
</dbReference>
<feature type="region of interest" description="Disordered" evidence="1">
    <location>
        <begin position="44"/>
        <end position="85"/>
    </location>
</feature>
<feature type="non-terminal residue" evidence="2">
    <location>
        <position position="1"/>
    </location>
</feature>
<name>A0AAV5S783_9BILA</name>
<evidence type="ECO:0000313" key="3">
    <source>
        <dbReference type="Proteomes" id="UP001432027"/>
    </source>
</evidence>
<gene>
    <name evidence="2" type="ORF">PENTCL1PPCAC_272</name>
</gene>
<dbReference type="AlphaFoldDB" id="A0AAV5S783"/>
<organism evidence="2 3">
    <name type="scientific">Pristionchus entomophagus</name>
    <dbReference type="NCBI Taxonomy" id="358040"/>
    <lineage>
        <taxon>Eukaryota</taxon>
        <taxon>Metazoa</taxon>
        <taxon>Ecdysozoa</taxon>
        <taxon>Nematoda</taxon>
        <taxon>Chromadorea</taxon>
        <taxon>Rhabditida</taxon>
        <taxon>Rhabditina</taxon>
        <taxon>Diplogasteromorpha</taxon>
        <taxon>Diplogasteroidea</taxon>
        <taxon>Neodiplogasteridae</taxon>
        <taxon>Pristionchus</taxon>
    </lineage>
</organism>
<keyword evidence="3" id="KW-1185">Reference proteome</keyword>